<accession>A0A2P7N020</accession>
<evidence type="ECO:0000313" key="1">
    <source>
        <dbReference type="EMBL" id="PSJ06812.1"/>
    </source>
</evidence>
<name>A0A2P7N020_9CYAN</name>
<dbReference type="AlphaFoldDB" id="A0A2P7N020"/>
<sequence>MLPLLGCCGSVDDGGASSWRRHQERKLRMLQFWRDGVERQLAAVNASISTLERQMERDAASAGS</sequence>
<dbReference type="EMBL" id="PXXO01000002">
    <property type="protein sequence ID" value="PSJ06812.1"/>
    <property type="molecule type" value="Genomic_DNA"/>
</dbReference>
<gene>
    <name evidence="1" type="ORF">C7K55_02175</name>
</gene>
<dbReference type="RefSeq" id="WP_106501782.1">
    <property type="nucleotide sequence ID" value="NZ_PXXO01000002.1"/>
</dbReference>
<proteinExistence type="predicted"/>
<organism evidence="1 2">
    <name type="scientific">Cyanobium usitatum str. Tous</name>
    <dbReference type="NCBI Taxonomy" id="2116684"/>
    <lineage>
        <taxon>Bacteria</taxon>
        <taxon>Bacillati</taxon>
        <taxon>Cyanobacteriota</taxon>
        <taxon>Cyanophyceae</taxon>
        <taxon>Synechococcales</taxon>
        <taxon>Prochlorococcaceae</taxon>
        <taxon>Cyanobium</taxon>
    </lineage>
</organism>
<keyword evidence="2" id="KW-1185">Reference proteome</keyword>
<comment type="caution">
    <text evidence="1">The sequence shown here is derived from an EMBL/GenBank/DDBJ whole genome shotgun (WGS) entry which is preliminary data.</text>
</comment>
<dbReference type="OrthoDB" id="559225at2"/>
<protein>
    <submittedName>
        <fullName evidence="1">Sigma factor SigF</fullName>
    </submittedName>
</protein>
<evidence type="ECO:0000313" key="2">
    <source>
        <dbReference type="Proteomes" id="UP000243002"/>
    </source>
</evidence>
<dbReference type="Proteomes" id="UP000243002">
    <property type="component" value="Unassembled WGS sequence"/>
</dbReference>
<reference evidence="1 2" key="1">
    <citation type="journal article" date="2018" name="Environ. Microbiol.">
        <title>Ecological and genomic features of two widespread freshwater picocyanobacteria.</title>
        <authorList>
            <person name="Cabello-Yeves P.J."/>
            <person name="Picazo A."/>
            <person name="Camacho A."/>
            <person name="Callieri C."/>
            <person name="Rosselli R."/>
            <person name="Roda-Garcia J.J."/>
            <person name="Coutinho F.H."/>
            <person name="Rodriguez-Valera F."/>
        </authorList>
    </citation>
    <scope>NUCLEOTIDE SEQUENCE [LARGE SCALE GENOMIC DNA]</scope>
    <source>
        <strain evidence="1 2">Tous</strain>
    </source>
</reference>